<proteinExistence type="predicted"/>
<dbReference type="PANTHER" id="PTHR19288:SF46">
    <property type="entry name" value="HALOACID DEHALOGENASE-LIKE HYDROLASE DOMAIN-CONTAINING PROTEIN 2"/>
    <property type="match status" value="1"/>
</dbReference>
<dbReference type="GO" id="GO:0016791">
    <property type="term" value="F:phosphatase activity"/>
    <property type="evidence" value="ECO:0007669"/>
    <property type="project" value="TreeGrafter"/>
</dbReference>
<dbReference type="OrthoDB" id="413953at2759"/>
<reference evidence="1 2" key="1">
    <citation type="submission" date="2019-03" db="EMBL/GenBank/DDBJ databases">
        <title>Single cell metagenomics reveals metabolic interactions within the superorganism composed of flagellate Streblomastix strix and complex community of Bacteroidetes bacteria on its surface.</title>
        <authorList>
            <person name="Treitli S.C."/>
            <person name="Kolisko M."/>
            <person name="Husnik F."/>
            <person name="Keeling P."/>
            <person name="Hampl V."/>
        </authorList>
    </citation>
    <scope>NUCLEOTIDE SEQUENCE [LARGE SCALE GENOMIC DNA]</scope>
    <source>
        <strain evidence="1">ST1C</strain>
    </source>
</reference>
<dbReference type="InterPro" id="IPR006357">
    <property type="entry name" value="HAD-SF_hydro_IIA"/>
</dbReference>
<dbReference type="EMBL" id="SNRW01001149">
    <property type="protein sequence ID" value="KAA6397575.1"/>
    <property type="molecule type" value="Genomic_DNA"/>
</dbReference>
<dbReference type="Pfam" id="PF13242">
    <property type="entry name" value="Hydrolase_like"/>
    <property type="match status" value="1"/>
</dbReference>
<dbReference type="Pfam" id="PF13344">
    <property type="entry name" value="Hydrolase_6"/>
    <property type="match status" value="1"/>
</dbReference>
<evidence type="ECO:0000313" key="2">
    <source>
        <dbReference type="Proteomes" id="UP000324800"/>
    </source>
</evidence>
<comment type="caution">
    <text evidence="1">The sequence shown here is derived from an EMBL/GenBank/DDBJ whole genome shotgun (WGS) entry which is preliminary data.</text>
</comment>
<sequence length="411" mass="45919">MNCRHESDVKHEQKQTSCHAFASISQKDLTNDTSGDSSKTCKNSVQPSKPHFVELLEHYDFFIFDCDGTLWSGKQALTGAIRFIRELRSRGKYIFFVSNNATRMPIDTVQKAISLGFDVVETEVVTSGLVLSDFLIEYNRGNIIIDSSLIKQPPERIRKALVLGEQQLVTLLNKTGIETFGSPGPDPLDQRYSDGDYPPDDVDAVIVGYDSSLTYLRVDRAMRAIIQPKVLFLATNTDPAVPLGGKYNHPGAGITVGAVSIASETDPLIFGKPHKYMFDYLIKQILKQPSTNSSEEHSSPLSQSKTIQINSSHVHQQLPLSQSDLSFEMSNSNQQSQKIELPINQKQIRIEEIKKRCLMFGDRLDTDIQFGINNGMDSVLMLQGVTDAEKAEQSKIKPVYIAQNFIEILDE</sequence>
<dbReference type="PANTHER" id="PTHR19288">
    <property type="entry name" value="4-NITROPHENYLPHOSPHATASE-RELATED"/>
    <property type="match status" value="1"/>
</dbReference>
<dbReference type="Gene3D" id="3.40.50.1000">
    <property type="entry name" value="HAD superfamily/HAD-like"/>
    <property type="match status" value="3"/>
</dbReference>
<dbReference type="InterPro" id="IPR036412">
    <property type="entry name" value="HAD-like_sf"/>
</dbReference>
<dbReference type="Proteomes" id="UP000324800">
    <property type="component" value="Unassembled WGS sequence"/>
</dbReference>
<dbReference type="GO" id="GO:0005737">
    <property type="term" value="C:cytoplasm"/>
    <property type="evidence" value="ECO:0007669"/>
    <property type="project" value="TreeGrafter"/>
</dbReference>
<gene>
    <name evidence="1" type="ORF">EZS28_006894</name>
</gene>
<dbReference type="SUPFAM" id="SSF56784">
    <property type="entry name" value="HAD-like"/>
    <property type="match status" value="2"/>
</dbReference>
<protein>
    <submittedName>
        <fullName evidence="1">Glycerol-3-phosphate phosphatase</fullName>
    </submittedName>
</protein>
<accession>A0A5J4WT85</accession>
<dbReference type="InterPro" id="IPR023214">
    <property type="entry name" value="HAD_sf"/>
</dbReference>
<name>A0A5J4WT85_9EUKA</name>
<evidence type="ECO:0000313" key="1">
    <source>
        <dbReference type="EMBL" id="KAA6397575.1"/>
    </source>
</evidence>
<dbReference type="AlphaFoldDB" id="A0A5J4WT85"/>
<organism evidence="1 2">
    <name type="scientific">Streblomastix strix</name>
    <dbReference type="NCBI Taxonomy" id="222440"/>
    <lineage>
        <taxon>Eukaryota</taxon>
        <taxon>Metamonada</taxon>
        <taxon>Preaxostyla</taxon>
        <taxon>Oxymonadida</taxon>
        <taxon>Streblomastigidae</taxon>
        <taxon>Streblomastix</taxon>
    </lineage>
</organism>